<dbReference type="EMBL" id="BKCJ011144242">
    <property type="protein sequence ID" value="GFC93590.1"/>
    <property type="molecule type" value="Genomic_DNA"/>
</dbReference>
<comment type="caution">
    <text evidence="1">The sequence shown here is derived from an EMBL/GenBank/DDBJ whole genome shotgun (WGS) entry which is preliminary data.</text>
</comment>
<accession>A0A699S8H0</accession>
<proteinExistence type="predicted"/>
<dbReference type="AlphaFoldDB" id="A0A699S8H0"/>
<evidence type="ECO:0000313" key="1">
    <source>
        <dbReference type="EMBL" id="GFC93590.1"/>
    </source>
</evidence>
<reference evidence="1" key="1">
    <citation type="journal article" date="2019" name="Sci. Rep.">
        <title>Draft genome of Tanacetum cinerariifolium, the natural source of mosquito coil.</title>
        <authorList>
            <person name="Yamashiro T."/>
            <person name="Shiraishi A."/>
            <person name="Satake H."/>
            <person name="Nakayama K."/>
        </authorList>
    </citation>
    <scope>NUCLEOTIDE SEQUENCE</scope>
</reference>
<organism evidence="1">
    <name type="scientific">Tanacetum cinerariifolium</name>
    <name type="common">Dalmatian daisy</name>
    <name type="synonym">Chrysanthemum cinerariifolium</name>
    <dbReference type="NCBI Taxonomy" id="118510"/>
    <lineage>
        <taxon>Eukaryota</taxon>
        <taxon>Viridiplantae</taxon>
        <taxon>Streptophyta</taxon>
        <taxon>Embryophyta</taxon>
        <taxon>Tracheophyta</taxon>
        <taxon>Spermatophyta</taxon>
        <taxon>Magnoliopsida</taxon>
        <taxon>eudicotyledons</taxon>
        <taxon>Gunneridae</taxon>
        <taxon>Pentapetalae</taxon>
        <taxon>asterids</taxon>
        <taxon>campanulids</taxon>
        <taxon>Asterales</taxon>
        <taxon>Asteraceae</taxon>
        <taxon>Asteroideae</taxon>
        <taxon>Anthemideae</taxon>
        <taxon>Anthemidinae</taxon>
        <taxon>Tanacetum</taxon>
    </lineage>
</organism>
<feature type="non-terminal residue" evidence="1">
    <location>
        <position position="1"/>
    </location>
</feature>
<gene>
    <name evidence="1" type="ORF">Tci_865560</name>
</gene>
<sequence>HRTDILEADMPPRKRACLTTPDPEFEVGRVPQLDEIVDTLMEIAPTTLEGVNERVTELDTTIRQRMDEFEIRLEVAQDDRALLGTQVNTLFRDRPDHRRTAMLMDIEAIYAHEA</sequence>
<name>A0A699S8H0_TANCI</name>
<evidence type="ECO:0008006" key="2">
    <source>
        <dbReference type="Google" id="ProtNLM"/>
    </source>
</evidence>
<protein>
    <recommendedName>
        <fullName evidence="2">Reverse transcriptase domain-containing protein</fullName>
    </recommendedName>
</protein>